<dbReference type="HAMAP" id="MF_00201">
    <property type="entry name" value="RecO"/>
    <property type="match status" value="1"/>
</dbReference>
<dbReference type="GO" id="GO:0006310">
    <property type="term" value="P:DNA recombination"/>
    <property type="evidence" value="ECO:0007669"/>
    <property type="project" value="UniProtKB-UniRule"/>
</dbReference>
<dbReference type="Gene3D" id="1.20.1440.120">
    <property type="entry name" value="Recombination protein O, C-terminal domain"/>
    <property type="match status" value="1"/>
</dbReference>
<evidence type="ECO:0000256" key="3">
    <source>
        <dbReference type="ARBA" id="ARBA00022763"/>
    </source>
</evidence>
<dbReference type="Gene3D" id="2.40.50.140">
    <property type="entry name" value="Nucleic acid-binding proteins"/>
    <property type="match status" value="1"/>
</dbReference>
<evidence type="ECO:0000313" key="10">
    <source>
        <dbReference type="Proteomes" id="UP000184080"/>
    </source>
</evidence>
<dbReference type="GO" id="GO:0006302">
    <property type="term" value="P:double-strand break repair"/>
    <property type="evidence" value="ECO:0007669"/>
    <property type="project" value="TreeGrafter"/>
</dbReference>
<reference evidence="9 10" key="1">
    <citation type="submission" date="2016-11" db="EMBL/GenBank/DDBJ databases">
        <authorList>
            <person name="Jaros S."/>
            <person name="Januszkiewicz K."/>
            <person name="Wedrychowicz H."/>
        </authorList>
    </citation>
    <scope>NUCLEOTIDE SEQUENCE [LARGE SCALE GENOMIC DNA]</scope>
    <source>
        <strain evidence="9 10">DSM 21864</strain>
    </source>
</reference>
<evidence type="ECO:0000256" key="6">
    <source>
        <dbReference type="ARBA" id="ARBA00033409"/>
    </source>
</evidence>
<evidence type="ECO:0000256" key="4">
    <source>
        <dbReference type="ARBA" id="ARBA00023172"/>
    </source>
</evidence>
<dbReference type="InterPro" id="IPR022572">
    <property type="entry name" value="DNA_rep/recomb_RecO_N"/>
</dbReference>
<gene>
    <name evidence="7" type="primary">recO</name>
    <name evidence="9" type="ORF">SAMN05444401_1192</name>
</gene>
<dbReference type="GO" id="GO:0043590">
    <property type="term" value="C:bacterial nucleoid"/>
    <property type="evidence" value="ECO:0007669"/>
    <property type="project" value="TreeGrafter"/>
</dbReference>
<dbReference type="SUPFAM" id="SSF50249">
    <property type="entry name" value="Nucleic acid-binding proteins"/>
    <property type="match status" value="1"/>
</dbReference>
<proteinExistence type="inferred from homology"/>
<evidence type="ECO:0000259" key="8">
    <source>
        <dbReference type="Pfam" id="PF11967"/>
    </source>
</evidence>
<dbReference type="InterPro" id="IPR042242">
    <property type="entry name" value="RecO_C"/>
</dbReference>
<dbReference type="InterPro" id="IPR037278">
    <property type="entry name" value="ARFGAP/RecO"/>
</dbReference>
<dbReference type="Pfam" id="PF02565">
    <property type="entry name" value="RecO_C"/>
    <property type="match status" value="1"/>
</dbReference>
<evidence type="ECO:0000256" key="1">
    <source>
        <dbReference type="ARBA" id="ARBA00007452"/>
    </source>
</evidence>
<sequence>MVWIFTEKMGKITAIAKGAKKSKSKFMAMTMPFCFGQYMLFKGRNLYNLTEGKIINSFQSFLKDFEKLTYASYLCELIDIALPEGEYTPVLFKDFTTALYLLNTNSFDDELLLRAFELKLLKATGYGLNLENCAICRRRIDTSKYISLNYYGGICEECPREHFMNISKPAYNTLRFLMQTPLDKIYKLNASKDIKKEIYQLLSYIISSNYARRPKSLEMLNIIKE</sequence>
<comment type="similarity">
    <text evidence="1 7">Belongs to the RecO family.</text>
</comment>
<dbReference type="InterPro" id="IPR003717">
    <property type="entry name" value="RecO"/>
</dbReference>
<keyword evidence="10" id="KW-1185">Reference proteome</keyword>
<name>A0A1M6CPZ9_9CLOT</name>
<keyword evidence="4 7" id="KW-0233">DNA recombination</keyword>
<dbReference type="PANTHER" id="PTHR33991">
    <property type="entry name" value="DNA REPAIR PROTEIN RECO"/>
    <property type="match status" value="1"/>
</dbReference>
<feature type="domain" description="DNA replication/recombination mediator RecO N-terminal" evidence="8">
    <location>
        <begin position="1"/>
        <end position="58"/>
    </location>
</feature>
<dbReference type="AlphaFoldDB" id="A0A1M6CPZ9"/>
<protein>
    <recommendedName>
        <fullName evidence="2 7">DNA repair protein RecO</fullName>
    </recommendedName>
    <alternativeName>
        <fullName evidence="6 7">Recombination protein O</fullName>
    </alternativeName>
</protein>
<dbReference type="SUPFAM" id="SSF57863">
    <property type="entry name" value="ArfGap/RecO-like zinc finger"/>
    <property type="match status" value="1"/>
</dbReference>
<dbReference type="STRING" id="1121298.SAMN05444401_1192"/>
<evidence type="ECO:0000313" key="9">
    <source>
        <dbReference type="EMBL" id="SHI62963.1"/>
    </source>
</evidence>
<evidence type="ECO:0000256" key="5">
    <source>
        <dbReference type="ARBA" id="ARBA00023204"/>
    </source>
</evidence>
<dbReference type="Pfam" id="PF11967">
    <property type="entry name" value="RecO_N"/>
    <property type="match status" value="1"/>
</dbReference>
<evidence type="ECO:0000256" key="7">
    <source>
        <dbReference type="HAMAP-Rule" id="MF_00201"/>
    </source>
</evidence>
<keyword evidence="5 7" id="KW-0234">DNA repair</keyword>
<evidence type="ECO:0000256" key="2">
    <source>
        <dbReference type="ARBA" id="ARBA00021310"/>
    </source>
</evidence>
<dbReference type="InterPro" id="IPR012340">
    <property type="entry name" value="NA-bd_OB-fold"/>
</dbReference>
<dbReference type="Proteomes" id="UP000184080">
    <property type="component" value="Unassembled WGS sequence"/>
</dbReference>
<dbReference type="PANTHER" id="PTHR33991:SF1">
    <property type="entry name" value="DNA REPAIR PROTEIN RECO"/>
    <property type="match status" value="1"/>
</dbReference>
<dbReference type="NCBIfam" id="TIGR00613">
    <property type="entry name" value="reco"/>
    <property type="match status" value="1"/>
</dbReference>
<accession>A0A1M6CPZ9</accession>
<dbReference type="EMBL" id="FQZO01000001">
    <property type="protein sequence ID" value="SHI62963.1"/>
    <property type="molecule type" value="Genomic_DNA"/>
</dbReference>
<organism evidence="9 10">
    <name type="scientific">Clostridium amylolyticum</name>
    <dbReference type="NCBI Taxonomy" id="1121298"/>
    <lineage>
        <taxon>Bacteria</taxon>
        <taxon>Bacillati</taxon>
        <taxon>Bacillota</taxon>
        <taxon>Clostridia</taxon>
        <taxon>Eubacteriales</taxon>
        <taxon>Clostridiaceae</taxon>
        <taxon>Clostridium</taxon>
    </lineage>
</organism>
<comment type="function">
    <text evidence="7">Involved in DNA repair and RecF pathway recombination.</text>
</comment>
<keyword evidence="3 7" id="KW-0227">DNA damage</keyword>